<keyword evidence="3 5" id="KW-0067">ATP-binding</keyword>
<evidence type="ECO:0000313" key="7">
    <source>
        <dbReference type="EMBL" id="MBE8718394.1"/>
    </source>
</evidence>
<sequence>MKIGLTGGIGSGKSLVSDIFQQQHDITVIDADLLAREVVMPGQPALEKIAGHFGDAILQTDGFLDRRTLRDIIFTAPAAKEWLEQLLHPLINQRAAAQLEIVESPYAIFTSPLLLEGTQTRLVNRVLVIDAPEAMQIARASLRDGSTGEKIQRIMATQLSREERLAQADDIIHNHGTLTDLQQQVAQLHEFYVSLVQEQF</sequence>
<evidence type="ECO:0000256" key="1">
    <source>
        <dbReference type="ARBA" id="ARBA00009018"/>
    </source>
</evidence>
<evidence type="ECO:0000256" key="4">
    <source>
        <dbReference type="ARBA" id="ARBA00022993"/>
    </source>
</evidence>
<dbReference type="HAMAP" id="MF_00376">
    <property type="entry name" value="Dephospho_CoA_kinase"/>
    <property type="match status" value="1"/>
</dbReference>
<dbReference type="GO" id="GO:0004140">
    <property type="term" value="F:dephospho-CoA kinase activity"/>
    <property type="evidence" value="ECO:0007669"/>
    <property type="project" value="UniProtKB-UniRule"/>
</dbReference>
<keyword evidence="5 7" id="KW-0418">Kinase</keyword>
<name>A0A928YUW3_9GAMM</name>
<comment type="caution">
    <text evidence="7">The sequence shown here is derived from an EMBL/GenBank/DDBJ whole genome shotgun (WGS) entry which is preliminary data.</text>
</comment>
<gene>
    <name evidence="5" type="primary">coaE</name>
    <name evidence="7" type="ORF">C4F51_14455</name>
</gene>
<keyword evidence="5 7" id="KW-0808">Transferase</keyword>
<dbReference type="GO" id="GO:0015937">
    <property type="term" value="P:coenzyme A biosynthetic process"/>
    <property type="evidence" value="ECO:0007669"/>
    <property type="project" value="UniProtKB-UniRule"/>
</dbReference>
<dbReference type="PROSITE" id="PS51219">
    <property type="entry name" value="DPCK"/>
    <property type="match status" value="1"/>
</dbReference>
<comment type="function">
    <text evidence="5">Catalyzes the phosphorylation of the 3'-hydroxyl group of dephosphocoenzyme A to form coenzyme A.</text>
</comment>
<keyword evidence="8" id="KW-1185">Reference proteome</keyword>
<organism evidence="7 8">
    <name type="scientific">Cellvibrio polysaccharolyticus</name>
    <dbReference type="NCBI Taxonomy" id="2082724"/>
    <lineage>
        <taxon>Bacteria</taxon>
        <taxon>Pseudomonadati</taxon>
        <taxon>Pseudomonadota</taxon>
        <taxon>Gammaproteobacteria</taxon>
        <taxon>Cellvibrionales</taxon>
        <taxon>Cellvibrionaceae</taxon>
        <taxon>Cellvibrio</taxon>
    </lineage>
</organism>
<accession>A0A928YUW3</accession>
<evidence type="ECO:0000256" key="6">
    <source>
        <dbReference type="NCBIfam" id="TIGR00152"/>
    </source>
</evidence>
<dbReference type="NCBIfam" id="TIGR00152">
    <property type="entry name" value="dephospho-CoA kinase"/>
    <property type="match status" value="1"/>
</dbReference>
<dbReference type="GO" id="GO:0005524">
    <property type="term" value="F:ATP binding"/>
    <property type="evidence" value="ECO:0007669"/>
    <property type="project" value="UniProtKB-UniRule"/>
</dbReference>
<dbReference type="SUPFAM" id="SSF52540">
    <property type="entry name" value="P-loop containing nucleoside triphosphate hydrolases"/>
    <property type="match status" value="1"/>
</dbReference>
<comment type="pathway">
    <text evidence="5">Cofactor biosynthesis; coenzyme A biosynthesis; CoA from (R)-pantothenate: step 5/5.</text>
</comment>
<dbReference type="PANTHER" id="PTHR10695">
    <property type="entry name" value="DEPHOSPHO-COA KINASE-RELATED"/>
    <property type="match status" value="1"/>
</dbReference>
<comment type="subcellular location">
    <subcellularLocation>
        <location evidence="5">Cytoplasm</location>
    </subcellularLocation>
</comment>
<dbReference type="Gene3D" id="3.40.50.300">
    <property type="entry name" value="P-loop containing nucleotide triphosphate hydrolases"/>
    <property type="match status" value="1"/>
</dbReference>
<comment type="similarity">
    <text evidence="1 5">Belongs to the CoaE family.</text>
</comment>
<reference evidence="7" key="1">
    <citation type="submission" date="2018-07" db="EMBL/GenBank/DDBJ databases">
        <title>Genome assembly of strain Ka43.</title>
        <authorList>
            <person name="Kukolya J."/>
            <person name="Nagy I."/>
            <person name="Horvath B."/>
            <person name="Toth A."/>
        </authorList>
    </citation>
    <scope>NUCLEOTIDE SEQUENCE</scope>
    <source>
        <strain evidence="7">KB43</strain>
    </source>
</reference>
<proteinExistence type="inferred from homology"/>
<evidence type="ECO:0000313" key="8">
    <source>
        <dbReference type="Proteomes" id="UP000652567"/>
    </source>
</evidence>
<dbReference type="Proteomes" id="UP000652567">
    <property type="component" value="Unassembled WGS sequence"/>
</dbReference>
<dbReference type="InterPro" id="IPR027417">
    <property type="entry name" value="P-loop_NTPase"/>
</dbReference>
<dbReference type="EMBL" id="PRDL01000001">
    <property type="protein sequence ID" value="MBE8718394.1"/>
    <property type="molecule type" value="Genomic_DNA"/>
</dbReference>
<feature type="binding site" evidence="5">
    <location>
        <begin position="10"/>
        <end position="15"/>
    </location>
    <ligand>
        <name>ATP</name>
        <dbReference type="ChEBI" id="CHEBI:30616"/>
    </ligand>
</feature>
<dbReference type="CDD" id="cd02022">
    <property type="entry name" value="DPCK"/>
    <property type="match status" value="1"/>
</dbReference>
<comment type="catalytic activity">
    <reaction evidence="5">
        <text>3'-dephospho-CoA + ATP = ADP + CoA + H(+)</text>
        <dbReference type="Rhea" id="RHEA:18245"/>
        <dbReference type="ChEBI" id="CHEBI:15378"/>
        <dbReference type="ChEBI" id="CHEBI:30616"/>
        <dbReference type="ChEBI" id="CHEBI:57287"/>
        <dbReference type="ChEBI" id="CHEBI:57328"/>
        <dbReference type="ChEBI" id="CHEBI:456216"/>
        <dbReference type="EC" id="2.7.1.24"/>
    </reaction>
</comment>
<dbReference type="InterPro" id="IPR001977">
    <property type="entry name" value="Depp_CoAkinase"/>
</dbReference>
<evidence type="ECO:0000256" key="2">
    <source>
        <dbReference type="ARBA" id="ARBA00022741"/>
    </source>
</evidence>
<dbReference type="AlphaFoldDB" id="A0A928YUW3"/>
<dbReference type="EC" id="2.7.1.24" evidence="5 6"/>
<keyword evidence="5" id="KW-0963">Cytoplasm</keyword>
<evidence type="ECO:0000256" key="3">
    <source>
        <dbReference type="ARBA" id="ARBA00022840"/>
    </source>
</evidence>
<keyword evidence="4 5" id="KW-0173">Coenzyme A biosynthesis</keyword>
<dbReference type="Pfam" id="PF01121">
    <property type="entry name" value="CoaE"/>
    <property type="match status" value="1"/>
</dbReference>
<dbReference type="PANTHER" id="PTHR10695:SF46">
    <property type="entry name" value="BIFUNCTIONAL COENZYME A SYNTHASE-RELATED"/>
    <property type="match status" value="1"/>
</dbReference>
<keyword evidence="2 5" id="KW-0547">Nucleotide-binding</keyword>
<dbReference type="GO" id="GO:0005737">
    <property type="term" value="C:cytoplasm"/>
    <property type="evidence" value="ECO:0007669"/>
    <property type="project" value="UniProtKB-SubCell"/>
</dbReference>
<protein>
    <recommendedName>
        <fullName evidence="5 6">Dephospho-CoA kinase</fullName>
        <ecNumber evidence="5 6">2.7.1.24</ecNumber>
    </recommendedName>
    <alternativeName>
        <fullName evidence="5">Dephosphocoenzyme A kinase</fullName>
    </alternativeName>
</protein>
<evidence type="ECO:0000256" key="5">
    <source>
        <dbReference type="HAMAP-Rule" id="MF_00376"/>
    </source>
</evidence>